<gene>
    <name evidence="2" type="ORF">NSA23_01650</name>
</gene>
<accession>A0A9X2S5P9</accession>
<name>A0A9X2S5P9_9FIRM</name>
<dbReference type="RefSeq" id="WP_257490064.1">
    <property type="nucleotide sequence ID" value="NZ_JANJZL010000001.1"/>
</dbReference>
<protein>
    <submittedName>
        <fullName evidence="2">Uncharacterized protein</fullName>
    </submittedName>
</protein>
<comment type="caution">
    <text evidence="2">The sequence shown here is derived from an EMBL/GenBank/DDBJ whole genome shotgun (WGS) entry which is preliminary data.</text>
</comment>
<reference evidence="2" key="1">
    <citation type="submission" date="2022-07" db="EMBL/GenBank/DDBJ databases">
        <title>Enhanced cultured diversity of the mouse gut microbiota enables custom-made synthetic communities.</title>
        <authorList>
            <person name="Afrizal A."/>
        </authorList>
    </citation>
    <scope>NUCLEOTIDE SEQUENCE</scope>
    <source>
        <strain evidence="2">DSM 29482</strain>
    </source>
</reference>
<evidence type="ECO:0000313" key="2">
    <source>
        <dbReference type="EMBL" id="MCR2042812.1"/>
    </source>
</evidence>
<dbReference type="AlphaFoldDB" id="A0A9X2S5P9"/>
<evidence type="ECO:0000256" key="1">
    <source>
        <dbReference type="SAM" id="Phobius"/>
    </source>
</evidence>
<dbReference type="Proteomes" id="UP001142078">
    <property type="component" value="Unassembled WGS sequence"/>
</dbReference>
<keyword evidence="1" id="KW-0812">Transmembrane</keyword>
<evidence type="ECO:0000313" key="3">
    <source>
        <dbReference type="Proteomes" id="UP001142078"/>
    </source>
</evidence>
<keyword evidence="1" id="KW-0472">Membrane</keyword>
<dbReference type="EMBL" id="JANJZL010000001">
    <property type="protein sequence ID" value="MCR2042812.1"/>
    <property type="molecule type" value="Genomic_DNA"/>
</dbReference>
<feature type="transmembrane region" description="Helical" evidence="1">
    <location>
        <begin position="6"/>
        <end position="32"/>
    </location>
</feature>
<keyword evidence="3" id="KW-1185">Reference proteome</keyword>
<proteinExistence type="predicted"/>
<sequence length="143" mass="16938">MNKKGFILVEALIGIFFVSLISIVFFPIFTLINNQFYNMEIKNDMKYYGETIIERIKAFDDNSDEYILDMSLDEIINNFYRKDDVSIKLPLNMDGNFDYKVNINKRNRGNNLWKIIVEVYPKTNKTEIEGVRFEANMPKPEKK</sequence>
<keyword evidence="1" id="KW-1133">Transmembrane helix</keyword>
<organism evidence="2 3">
    <name type="scientific">Anaerosalibacter massiliensis</name>
    <dbReference type="NCBI Taxonomy" id="1347392"/>
    <lineage>
        <taxon>Bacteria</taxon>
        <taxon>Bacillati</taxon>
        <taxon>Bacillota</taxon>
        <taxon>Tissierellia</taxon>
        <taxon>Tissierellales</taxon>
        <taxon>Sporanaerobacteraceae</taxon>
        <taxon>Anaerosalibacter</taxon>
    </lineage>
</organism>